<name>A0ACC0JDE0_CHOFU</name>
<dbReference type="Proteomes" id="UP001064048">
    <property type="component" value="Chromosome 10"/>
</dbReference>
<comment type="caution">
    <text evidence="1">The sequence shown here is derived from an EMBL/GenBank/DDBJ whole genome shotgun (WGS) entry which is preliminary data.</text>
</comment>
<gene>
    <name evidence="1" type="ORF">MSG28_006038</name>
</gene>
<keyword evidence="2" id="KW-1185">Reference proteome</keyword>
<proteinExistence type="predicted"/>
<accession>A0ACC0JDE0</accession>
<evidence type="ECO:0000313" key="1">
    <source>
        <dbReference type="EMBL" id="KAI8422117.1"/>
    </source>
</evidence>
<sequence length="170" mass="18572">MTDSGPTLCSVLNPHAWFDPQRLHPEGESTRAEGRNTLRSARGQVGRRGRPGSAARRPCSPHYPVFLVGRNNLCWSIYIFPKRAKDAAVPAGRNAELAAPAAAPAASHPGADAFVSVALSTTFIISRSLALKTNRDSERLTTISLFTNHRPIGFEIKPIRVTMMPVRQFD</sequence>
<evidence type="ECO:0000313" key="2">
    <source>
        <dbReference type="Proteomes" id="UP001064048"/>
    </source>
</evidence>
<dbReference type="EMBL" id="CM046110">
    <property type="protein sequence ID" value="KAI8422117.1"/>
    <property type="molecule type" value="Genomic_DNA"/>
</dbReference>
<protein>
    <submittedName>
        <fullName evidence="1">Uncharacterized protein</fullName>
    </submittedName>
</protein>
<reference evidence="1 2" key="1">
    <citation type="journal article" date="2022" name="Genome Biol. Evol.">
        <title>The Spruce Budworm Genome: Reconstructing the Evolutionary History of Antifreeze Proteins.</title>
        <authorList>
            <person name="Beliveau C."/>
            <person name="Gagne P."/>
            <person name="Picq S."/>
            <person name="Vernygora O."/>
            <person name="Keeling C.I."/>
            <person name="Pinkney K."/>
            <person name="Doucet D."/>
            <person name="Wen F."/>
            <person name="Johnston J.S."/>
            <person name="Maaroufi H."/>
            <person name="Boyle B."/>
            <person name="Laroche J."/>
            <person name="Dewar K."/>
            <person name="Juretic N."/>
            <person name="Blackburn G."/>
            <person name="Nisole A."/>
            <person name="Brunet B."/>
            <person name="Brandao M."/>
            <person name="Lumley L."/>
            <person name="Duan J."/>
            <person name="Quan G."/>
            <person name="Lucarotti C.J."/>
            <person name="Roe A.D."/>
            <person name="Sperling F.A.H."/>
            <person name="Levesque R.C."/>
            <person name="Cusson M."/>
        </authorList>
    </citation>
    <scope>NUCLEOTIDE SEQUENCE [LARGE SCALE GENOMIC DNA]</scope>
    <source>
        <strain evidence="1">Glfc:IPQL:Cfum</strain>
    </source>
</reference>
<organism evidence="1 2">
    <name type="scientific">Choristoneura fumiferana</name>
    <name type="common">Spruce budworm moth</name>
    <name type="synonym">Archips fumiferana</name>
    <dbReference type="NCBI Taxonomy" id="7141"/>
    <lineage>
        <taxon>Eukaryota</taxon>
        <taxon>Metazoa</taxon>
        <taxon>Ecdysozoa</taxon>
        <taxon>Arthropoda</taxon>
        <taxon>Hexapoda</taxon>
        <taxon>Insecta</taxon>
        <taxon>Pterygota</taxon>
        <taxon>Neoptera</taxon>
        <taxon>Endopterygota</taxon>
        <taxon>Lepidoptera</taxon>
        <taxon>Glossata</taxon>
        <taxon>Ditrysia</taxon>
        <taxon>Tortricoidea</taxon>
        <taxon>Tortricidae</taxon>
        <taxon>Tortricinae</taxon>
        <taxon>Choristoneura</taxon>
    </lineage>
</organism>